<dbReference type="GO" id="GO:0080188">
    <property type="term" value="P:gene silencing by siRNA-directed DNA methylation"/>
    <property type="evidence" value="ECO:0007669"/>
    <property type="project" value="InterPro"/>
</dbReference>
<evidence type="ECO:0000313" key="10">
    <source>
        <dbReference type="Proteomes" id="UP000655225"/>
    </source>
</evidence>
<comment type="caution">
    <text evidence="9">The sequence shown here is derived from an EMBL/GenBank/DDBJ whole genome shotgun (WGS) entry which is preliminary data.</text>
</comment>
<dbReference type="SMART" id="SM00487">
    <property type="entry name" value="DEXDc"/>
    <property type="match status" value="1"/>
</dbReference>
<feature type="domain" description="Helicase ATP-binding" evidence="7">
    <location>
        <begin position="741"/>
        <end position="942"/>
    </location>
</feature>
<gene>
    <name evidence="9" type="ORF">HHK36_018798</name>
</gene>
<dbReference type="CDD" id="cd18793">
    <property type="entry name" value="SF2_C_SNF"/>
    <property type="match status" value="1"/>
</dbReference>
<dbReference type="Gene3D" id="3.40.50.10810">
    <property type="entry name" value="Tandem AAA-ATPase domain"/>
    <property type="match status" value="1"/>
</dbReference>
<reference evidence="9 10" key="1">
    <citation type="submission" date="2020-04" db="EMBL/GenBank/DDBJ databases">
        <title>Plant Genome Project.</title>
        <authorList>
            <person name="Zhang R.-G."/>
        </authorList>
    </citation>
    <scope>NUCLEOTIDE SEQUENCE [LARGE SCALE GENOMIC DNA]</scope>
    <source>
        <strain evidence="9">YNK0</strain>
        <tissue evidence="9">Leaf</tissue>
    </source>
</reference>
<keyword evidence="4" id="KW-0347">Helicase</keyword>
<dbReference type="InterPro" id="IPR049730">
    <property type="entry name" value="SNF2/RAD54-like_C"/>
</dbReference>
<dbReference type="InterPro" id="IPR014001">
    <property type="entry name" value="Helicase_ATP-bd"/>
</dbReference>
<dbReference type="SMART" id="SM00490">
    <property type="entry name" value="HELICc"/>
    <property type="match status" value="1"/>
</dbReference>
<evidence type="ECO:0000256" key="3">
    <source>
        <dbReference type="ARBA" id="ARBA00022801"/>
    </source>
</evidence>
<name>A0A835D9E9_TETSI</name>
<evidence type="ECO:0000259" key="8">
    <source>
        <dbReference type="PROSITE" id="PS51194"/>
    </source>
</evidence>
<dbReference type="PROSITE" id="PS51194">
    <property type="entry name" value="HELICASE_CTER"/>
    <property type="match status" value="1"/>
</dbReference>
<dbReference type="Pfam" id="PF00271">
    <property type="entry name" value="Helicase_C"/>
    <property type="match status" value="1"/>
</dbReference>
<dbReference type="InterPro" id="IPR038718">
    <property type="entry name" value="SNF2-like_sf"/>
</dbReference>
<dbReference type="GO" id="GO:0005524">
    <property type="term" value="F:ATP binding"/>
    <property type="evidence" value="ECO:0007669"/>
    <property type="project" value="UniProtKB-KW"/>
</dbReference>
<dbReference type="SUPFAM" id="SSF52540">
    <property type="entry name" value="P-loop containing nucleoside triphosphate hydrolases"/>
    <property type="match status" value="2"/>
</dbReference>
<dbReference type="Proteomes" id="UP000655225">
    <property type="component" value="Unassembled WGS sequence"/>
</dbReference>
<dbReference type="PROSITE" id="PS51192">
    <property type="entry name" value="HELICASE_ATP_BIND_1"/>
    <property type="match status" value="1"/>
</dbReference>
<keyword evidence="10" id="KW-1185">Reference proteome</keyword>
<evidence type="ECO:0000256" key="4">
    <source>
        <dbReference type="ARBA" id="ARBA00022806"/>
    </source>
</evidence>
<dbReference type="InterPro" id="IPR027417">
    <property type="entry name" value="P-loop_NTPase"/>
</dbReference>
<keyword evidence="5" id="KW-0067">ATP-binding</keyword>
<proteinExistence type="predicted"/>
<feature type="domain" description="Helicase C-terminal" evidence="8">
    <location>
        <begin position="1103"/>
        <end position="1270"/>
    </location>
</feature>
<evidence type="ECO:0000256" key="1">
    <source>
        <dbReference type="ARBA" id="ARBA00004123"/>
    </source>
</evidence>
<dbReference type="InterPro" id="IPR000330">
    <property type="entry name" value="SNF2_N"/>
</dbReference>
<dbReference type="Pfam" id="PF00176">
    <property type="entry name" value="SNF2-rel_dom"/>
    <property type="match status" value="1"/>
</dbReference>
<accession>A0A835D9E9</accession>
<dbReference type="CDD" id="cd18007">
    <property type="entry name" value="DEXHc_ATRX-like"/>
    <property type="match status" value="1"/>
</dbReference>
<protein>
    <submittedName>
        <fullName evidence="9">Uncharacterized protein</fullName>
    </submittedName>
</protein>
<evidence type="ECO:0000313" key="9">
    <source>
        <dbReference type="EMBL" id="KAF8394861.1"/>
    </source>
</evidence>
<keyword evidence="2" id="KW-0547">Nucleotide-binding</keyword>
<dbReference type="InterPro" id="IPR001650">
    <property type="entry name" value="Helicase_C-like"/>
</dbReference>
<dbReference type="GO" id="GO:0004386">
    <property type="term" value="F:helicase activity"/>
    <property type="evidence" value="ECO:0007669"/>
    <property type="project" value="UniProtKB-KW"/>
</dbReference>
<dbReference type="PANTHER" id="PTHR45821">
    <property type="entry name" value="SNF2 DOMAIN-CONTAINING PROTEIN CLASSY 2-RELATED"/>
    <property type="match status" value="1"/>
</dbReference>
<comment type="subcellular location">
    <subcellularLocation>
        <location evidence="1">Nucleus</location>
    </subcellularLocation>
</comment>
<keyword evidence="6" id="KW-0539">Nucleus</keyword>
<keyword evidence="3" id="KW-0378">Hydrolase</keyword>
<evidence type="ECO:0000256" key="5">
    <source>
        <dbReference type="ARBA" id="ARBA00022840"/>
    </source>
</evidence>
<evidence type="ECO:0000256" key="6">
    <source>
        <dbReference type="ARBA" id="ARBA00023242"/>
    </source>
</evidence>
<evidence type="ECO:0000256" key="2">
    <source>
        <dbReference type="ARBA" id="ARBA00022741"/>
    </source>
</evidence>
<dbReference type="InterPro" id="IPR044567">
    <property type="entry name" value="CLSY/DRD1"/>
</dbReference>
<dbReference type="GO" id="GO:0005634">
    <property type="term" value="C:nucleus"/>
    <property type="evidence" value="ECO:0007669"/>
    <property type="project" value="UniProtKB-SubCell"/>
</dbReference>
<dbReference type="Gene3D" id="3.40.50.300">
    <property type="entry name" value="P-loop containing nucleotide triphosphate hydrolases"/>
    <property type="match status" value="1"/>
</dbReference>
<sequence>MVKRRLYRCTHPIDAYPFEAFSCGSWNIVELVRIRGGDITMHFKDPGFESEEKVPIMNLRMRSRKATLSDCTCFLRPGIDICVLSPSPSSESIGQGSLNPVWIDAKISSIERKPHESRCTCQFYINYYITQDPLGTEKTTLSSDIEIVEIENIAILQQLDRKPCEDEYYRWSSSKDCPSTHEAKLFRGQFSSDVSWLLVTSIWSQIGFAVRSIQNKMIYQILGGDQEICPRDSDKNANAINFRLDNGILRPNTKHFDPVVPFVPVDTYEVGPVHDMREDGSMLFYDLTDLRRSKRRNVQPERFFSYGGFSEAMLNQTETNRWRKKETYFAMSTQTDDDHLIHTHYSQTQIGGEKMVHVSLGDSSRRAHQTRLSENHENVVCTTAFKKPVGEGLFGKVSCSMRVPEQRKKTAKCSMTNHAVYTFTGMPLPAKSDPLRHQPDHLHVRTPGIRVGRISKVSSKHNCANGGPMIQIQNISKGQHRKVESRWKVKGSHKKIQRSNYYFGSKRERFCETRTDRRRFLSASECKEMVERCMKNIESEIKKEHPLAIAQWEAIQATNPLNQSRGCDWISLVNVQPENLEIESMWVEMELSMAAIHFLEDSQASTVEFSNDVVCSPSKGGGQSCQHEYKVDEEIGIICQLCGFVSTEIRDISPPFLRATGWITNKELCDEEDLECTEAEHGDLDLFCHPTSSKDMSLSEGNDNVWALIPELKRKLHLHQKKAFEFLWSNIAGSLVPALMKPASKRRGGCVISHSPGAGKTLLIIAFLVSYLKLFPGKRPLVLAPKTTLYTWYKEIKKWDISIPVYQIDGRKNYENEIHNQTLGEFTGERKPNRYIMHVMDCLEKIHKWHSHPSVLLMGYTSFLMLMREDSKLKHRRYMGKVLRQSPGILILDEGHNPRSTRSRLRKALMKVKTELRILLSGTLFQNNFREYFNTLCLARPKFISEVLRKLDPKVNRNRKGAKSTGVLAETRARRFFIDKIAKKINSSITEDRIQGLNMLRNMTNGFIDVYESGSSETLPGLHSYTLLMKSTTIQKEILSKLQRHNVAQKRYPLELELLITLGSIHPCLIKTVACVTKYFGMDKLEQLEKHRFDIRKGSKVRFVVSLVHGCIVKGEKVLIFCRNIAPINLFVEIFEMIFGWRKGEEVLVLQGDQELFERGRVIDKFEEPGGASKVLLASITACSEGISLTAASRVVLLDSEWNPSKTRQAIARAFRPGQERVVYVYQLLAHGTLEEDKYGRTTWKEWVSRMIFNEDLVEDPSDRQAENIEDDVLREIVALDRAKSFHMIMKNEKVSNGLVRGKELALFSPK</sequence>
<dbReference type="EMBL" id="JABCRI010000013">
    <property type="protein sequence ID" value="KAF8394861.1"/>
    <property type="molecule type" value="Genomic_DNA"/>
</dbReference>
<dbReference type="PANTHER" id="PTHR45821:SF2">
    <property type="entry name" value="SNF2 DOMAIN-CONTAINING PROTEIN CLASSY 2"/>
    <property type="match status" value="1"/>
</dbReference>
<dbReference type="GO" id="GO:0016787">
    <property type="term" value="F:hydrolase activity"/>
    <property type="evidence" value="ECO:0007669"/>
    <property type="project" value="UniProtKB-KW"/>
</dbReference>
<dbReference type="OrthoDB" id="448448at2759"/>
<evidence type="ECO:0000259" key="7">
    <source>
        <dbReference type="PROSITE" id="PS51192"/>
    </source>
</evidence>
<dbReference type="OMA" id="WEIPIPV"/>
<organism evidence="9 10">
    <name type="scientific">Tetracentron sinense</name>
    <name type="common">Spur-leaf</name>
    <dbReference type="NCBI Taxonomy" id="13715"/>
    <lineage>
        <taxon>Eukaryota</taxon>
        <taxon>Viridiplantae</taxon>
        <taxon>Streptophyta</taxon>
        <taxon>Embryophyta</taxon>
        <taxon>Tracheophyta</taxon>
        <taxon>Spermatophyta</taxon>
        <taxon>Magnoliopsida</taxon>
        <taxon>Trochodendrales</taxon>
        <taxon>Trochodendraceae</taxon>
        <taxon>Tetracentron</taxon>
    </lineage>
</organism>